<dbReference type="SUPFAM" id="SSF53474">
    <property type="entry name" value="alpha/beta-Hydrolases"/>
    <property type="match status" value="1"/>
</dbReference>
<dbReference type="InterPro" id="IPR050266">
    <property type="entry name" value="AB_hydrolase_sf"/>
</dbReference>
<comment type="caution">
    <text evidence="2">The sequence shown here is derived from an EMBL/GenBank/DDBJ whole genome shotgun (WGS) entry which is preliminary data.</text>
</comment>
<evidence type="ECO:0000313" key="2">
    <source>
        <dbReference type="EMBL" id="NYZ23208.1"/>
    </source>
</evidence>
<dbReference type="InterPro" id="IPR029058">
    <property type="entry name" value="AB_hydrolase_fold"/>
</dbReference>
<sequence>MTPITHPAASPAFYPGFRRLDAEAAGVRFAGVVGGEGPPVLLLHGYPQTHIAWRKVAPDLARSHTLVIPDLPGYGGSRPDTMQPRWTKRRVAASLVALMQSLGHQRFAVVGHDRGARVGYRLVLDHPDAVVAFSSLTVVPTADALSGVDHRFSRKNFHWFFLAQDADLPERLLAAAPDAFIDRALASMAGGLERVEPAALDVYRAAFRDPAVRHAICEDYRAALTEDLALDTADRAAGRKLACPVQVLWPAAEERPDPVTVWSGWADDVTGMPTSGGHLQPEDAPDEVLAALRPFLGTHARGRAPA</sequence>
<accession>A0ABX2TJC9</accession>
<dbReference type="PRINTS" id="PR00412">
    <property type="entry name" value="EPOXHYDRLASE"/>
</dbReference>
<dbReference type="InterPro" id="IPR000073">
    <property type="entry name" value="AB_hydrolase_1"/>
</dbReference>
<dbReference type="EMBL" id="JABFDB010000025">
    <property type="protein sequence ID" value="NYZ23208.1"/>
    <property type="molecule type" value="Genomic_DNA"/>
</dbReference>
<protein>
    <submittedName>
        <fullName evidence="2">Alpha/beta hydrolase</fullName>
    </submittedName>
</protein>
<dbReference type="GO" id="GO:0016787">
    <property type="term" value="F:hydrolase activity"/>
    <property type="evidence" value="ECO:0007669"/>
    <property type="project" value="UniProtKB-KW"/>
</dbReference>
<dbReference type="Pfam" id="PF00561">
    <property type="entry name" value="Abhydrolase_1"/>
    <property type="match status" value="1"/>
</dbReference>
<keyword evidence="3" id="KW-1185">Reference proteome</keyword>
<dbReference type="RefSeq" id="WP_180284983.1">
    <property type="nucleotide sequence ID" value="NZ_JABFDB010000025.1"/>
</dbReference>
<evidence type="ECO:0000313" key="3">
    <source>
        <dbReference type="Proteomes" id="UP000584642"/>
    </source>
</evidence>
<evidence type="ECO:0000259" key="1">
    <source>
        <dbReference type="Pfam" id="PF00561"/>
    </source>
</evidence>
<keyword evidence="2" id="KW-0378">Hydrolase</keyword>
<feature type="domain" description="AB hydrolase-1" evidence="1">
    <location>
        <begin position="38"/>
        <end position="174"/>
    </location>
</feature>
<name>A0ABX2TJC9_9PROT</name>
<dbReference type="PANTHER" id="PTHR43798">
    <property type="entry name" value="MONOACYLGLYCEROL LIPASE"/>
    <property type="match status" value="1"/>
</dbReference>
<organism evidence="2 3">
    <name type="scientific">Azospirillum oleiclasticum</name>
    <dbReference type="NCBI Taxonomy" id="2735135"/>
    <lineage>
        <taxon>Bacteria</taxon>
        <taxon>Pseudomonadati</taxon>
        <taxon>Pseudomonadota</taxon>
        <taxon>Alphaproteobacteria</taxon>
        <taxon>Rhodospirillales</taxon>
        <taxon>Azospirillaceae</taxon>
        <taxon>Azospirillum</taxon>
    </lineage>
</organism>
<dbReference type="Gene3D" id="3.40.50.1820">
    <property type="entry name" value="alpha/beta hydrolase"/>
    <property type="match status" value="1"/>
</dbReference>
<dbReference type="InterPro" id="IPR000639">
    <property type="entry name" value="Epox_hydrolase-like"/>
</dbReference>
<reference evidence="2 3" key="1">
    <citation type="submission" date="2020-05" db="EMBL/GenBank/DDBJ databases">
        <title>Azospirillum oleiclasticum sp. nov, a nitrogen-fixing and heavy crude oil-emulsifying bacterium isolated from the crude oil of Yumen Oilfield.</title>
        <authorList>
            <person name="Wu D."/>
            <person name="Cai M."/>
            <person name="Zhang X."/>
        </authorList>
    </citation>
    <scope>NUCLEOTIDE SEQUENCE [LARGE SCALE GENOMIC DNA]</scope>
    <source>
        <strain evidence="2 3">ROY-1-1-2</strain>
    </source>
</reference>
<gene>
    <name evidence="2" type="ORF">HND93_26165</name>
</gene>
<dbReference type="Proteomes" id="UP000584642">
    <property type="component" value="Unassembled WGS sequence"/>
</dbReference>
<dbReference type="PANTHER" id="PTHR43798:SF33">
    <property type="entry name" value="HYDROLASE, PUTATIVE (AFU_ORTHOLOGUE AFUA_2G14860)-RELATED"/>
    <property type="match status" value="1"/>
</dbReference>
<proteinExistence type="predicted"/>